<keyword evidence="9" id="KW-0051">Antiviral defense</keyword>
<protein>
    <submittedName>
        <fullName evidence="12">Putative helicase</fullName>
    </submittedName>
</protein>
<dbReference type="HOGENOM" id="CLU_010123_0_0_9"/>
<dbReference type="InterPro" id="IPR027417">
    <property type="entry name" value="P-loop_NTPase"/>
</dbReference>
<organism evidence="12 13">
    <name type="scientific">Roseburia hominis (strain DSM 16839 / JCM 17582 / NCIMB 14029 / A2-183)</name>
    <dbReference type="NCBI Taxonomy" id="585394"/>
    <lineage>
        <taxon>Bacteria</taxon>
        <taxon>Bacillati</taxon>
        <taxon>Bacillota</taxon>
        <taxon>Clostridia</taxon>
        <taxon>Lachnospirales</taxon>
        <taxon>Lachnospiraceae</taxon>
        <taxon>Roseburia</taxon>
    </lineage>
</organism>
<evidence type="ECO:0000256" key="2">
    <source>
        <dbReference type="ARBA" id="ARBA00009046"/>
    </source>
</evidence>
<dbReference type="Pfam" id="PF01966">
    <property type="entry name" value="HD"/>
    <property type="match status" value="1"/>
</dbReference>
<dbReference type="NCBIfam" id="TIGR01587">
    <property type="entry name" value="cas3_core"/>
    <property type="match status" value="1"/>
</dbReference>
<name>G2SY66_ROSHA</name>
<dbReference type="GO" id="GO:0046872">
    <property type="term" value="F:metal ion binding"/>
    <property type="evidence" value="ECO:0007669"/>
    <property type="project" value="UniProtKB-KW"/>
</dbReference>
<proteinExistence type="inferred from homology"/>
<dbReference type="KEGG" id="rho:RHOM_12730"/>
<dbReference type="Proteomes" id="UP000008178">
    <property type="component" value="Chromosome"/>
</dbReference>
<evidence type="ECO:0000256" key="5">
    <source>
        <dbReference type="ARBA" id="ARBA00022741"/>
    </source>
</evidence>
<dbReference type="eggNOG" id="COG1203">
    <property type="taxonomic scope" value="Bacteria"/>
</dbReference>
<dbReference type="BioCyc" id="RHOM585394:G1H02-2535-MONOMER"/>
<keyword evidence="8" id="KW-0067">ATP-binding</keyword>
<gene>
    <name evidence="12" type="ordered locus">RHOM_12730</name>
</gene>
<accession>G2SY66</accession>
<dbReference type="InterPro" id="IPR014001">
    <property type="entry name" value="Helicase_ATP-bd"/>
</dbReference>
<dbReference type="AlphaFoldDB" id="G2SY66"/>
<dbReference type="InterPro" id="IPR054712">
    <property type="entry name" value="Cas3-like_dom"/>
</dbReference>
<dbReference type="OrthoDB" id="9810236at2"/>
<evidence type="ECO:0000256" key="9">
    <source>
        <dbReference type="ARBA" id="ARBA00023118"/>
    </source>
</evidence>
<keyword evidence="7 12" id="KW-0347">Helicase</keyword>
<dbReference type="GO" id="GO:0004518">
    <property type="term" value="F:nuclease activity"/>
    <property type="evidence" value="ECO:0007669"/>
    <property type="project" value="UniProtKB-KW"/>
</dbReference>
<dbReference type="CDD" id="cd09641">
    <property type="entry name" value="Cas3''_I"/>
    <property type="match status" value="1"/>
</dbReference>
<keyword evidence="4" id="KW-0479">Metal-binding</keyword>
<evidence type="ECO:0000256" key="3">
    <source>
        <dbReference type="ARBA" id="ARBA00022722"/>
    </source>
</evidence>
<evidence type="ECO:0000256" key="6">
    <source>
        <dbReference type="ARBA" id="ARBA00022801"/>
    </source>
</evidence>
<evidence type="ECO:0000313" key="12">
    <source>
        <dbReference type="EMBL" id="AEN97654.1"/>
    </source>
</evidence>
<dbReference type="CDD" id="cd17930">
    <property type="entry name" value="DEXHc_cas3"/>
    <property type="match status" value="1"/>
</dbReference>
<dbReference type="RefSeq" id="WP_014080660.1">
    <property type="nucleotide sequence ID" value="NC_015977.1"/>
</dbReference>
<dbReference type="GO" id="GO:0005524">
    <property type="term" value="F:ATP binding"/>
    <property type="evidence" value="ECO:0007669"/>
    <property type="project" value="UniProtKB-KW"/>
</dbReference>
<dbReference type="NCBIfam" id="TIGR00277">
    <property type="entry name" value="HDIG"/>
    <property type="match status" value="1"/>
</dbReference>
<dbReference type="GO" id="GO:0016787">
    <property type="term" value="F:hydrolase activity"/>
    <property type="evidence" value="ECO:0007669"/>
    <property type="project" value="UniProtKB-KW"/>
</dbReference>
<evidence type="ECO:0000259" key="10">
    <source>
        <dbReference type="PROSITE" id="PS51192"/>
    </source>
</evidence>
<dbReference type="InterPro" id="IPR006483">
    <property type="entry name" value="CRISPR-assoc_Cas3_HD"/>
</dbReference>
<dbReference type="SUPFAM" id="SSF52540">
    <property type="entry name" value="P-loop containing nucleoside triphosphate hydrolases"/>
    <property type="match status" value="1"/>
</dbReference>
<dbReference type="InterPro" id="IPR006674">
    <property type="entry name" value="HD_domain"/>
</dbReference>
<dbReference type="PROSITE" id="PS51643">
    <property type="entry name" value="HD_CAS3"/>
    <property type="match status" value="1"/>
</dbReference>
<dbReference type="STRING" id="585394.RHOM_12730"/>
<dbReference type="InterPro" id="IPR006675">
    <property type="entry name" value="HDIG_dom"/>
</dbReference>
<evidence type="ECO:0000256" key="1">
    <source>
        <dbReference type="ARBA" id="ARBA00006847"/>
    </source>
</evidence>
<evidence type="ECO:0000259" key="11">
    <source>
        <dbReference type="PROSITE" id="PS51643"/>
    </source>
</evidence>
<feature type="domain" description="HD Cas3-type" evidence="11">
    <location>
        <begin position="17"/>
        <end position="182"/>
    </location>
</feature>
<feature type="domain" description="Helicase ATP-binding" evidence="10">
    <location>
        <begin position="243"/>
        <end position="430"/>
    </location>
</feature>
<dbReference type="Gene3D" id="1.10.3210.30">
    <property type="match status" value="1"/>
</dbReference>
<keyword evidence="6" id="KW-0378">Hydrolase</keyword>
<dbReference type="SMART" id="SM00487">
    <property type="entry name" value="DEXDc"/>
    <property type="match status" value="1"/>
</dbReference>
<keyword evidence="13" id="KW-1185">Reference proteome</keyword>
<dbReference type="EMBL" id="CP003040">
    <property type="protein sequence ID" value="AEN97654.1"/>
    <property type="molecule type" value="Genomic_DNA"/>
</dbReference>
<evidence type="ECO:0000256" key="4">
    <source>
        <dbReference type="ARBA" id="ARBA00022723"/>
    </source>
</evidence>
<comment type="similarity">
    <text evidence="2">In the central section; belongs to the CRISPR-associated helicase Cas3 family.</text>
</comment>
<keyword evidence="5" id="KW-0547">Nucleotide-binding</keyword>
<dbReference type="Pfam" id="PF00270">
    <property type="entry name" value="DEAD"/>
    <property type="match status" value="1"/>
</dbReference>
<dbReference type="GO" id="GO:0004386">
    <property type="term" value="F:helicase activity"/>
    <property type="evidence" value="ECO:0007669"/>
    <property type="project" value="UniProtKB-KW"/>
</dbReference>
<dbReference type="PROSITE" id="PS51192">
    <property type="entry name" value="HELICASE_ATP_BIND_1"/>
    <property type="match status" value="1"/>
</dbReference>
<dbReference type="GO" id="GO:0003676">
    <property type="term" value="F:nucleic acid binding"/>
    <property type="evidence" value="ECO:0007669"/>
    <property type="project" value="InterPro"/>
</dbReference>
<dbReference type="GeneID" id="93724272"/>
<sequence>MVEDKVTGKRMIAHINASGKIQTVKSHSEGTACLTQQFAEEFGCGKQGYFCGLLHDIGKYSEAFQRRIADPEHTAKVDHSTAGAVEAMKIAKENIPLAMTIAEHHSGLLNGGVYRISNKGDGTFFGRIKGAESLPDYAAWKRDIVPEDVNIPAFCRDGSNPCFTMSFFIRMMYSCLVDADYLDTEAFMKENQAVRGEYDSLKVLAERFDNHIKQWLEKTDFKSDKQKILCSIRNQVLQDCMSKGSELPPGIYTLTVPTGGGKTTASLGFALRHAIQSKMKRIIYVIPYTSIIDQNAEVFRSILGEKNVLEHHSGILYDLTEDKAENEAAYRKALATENWDMPVIVTTAVQFFESLYANRSSKCRKLHNMANSVIIFDEAQTMPIPYLEPCVAAIAELAAHYHSTIVLCTATQPVLDEMIQKYIPQTQVREICEHTDILFQKLRRTSIVAAGNMEREKLIDCLTAQEQVLCIVNSRNLAQELFEEIPREGAFCLTTLLYPEHRKEKLREIKERLEHHVPCRVIATSLVEAGVDLDFPCVYRQENGLDALIQAAGRCNREGTHSPEESKVYLFGLKGDASVYFAQNISALRQTLRCYEDPAAPEAIAFYFKQYREILGRENLDQKKIMDAFTAGKGINGDCFPFATVAREFHLIESETQTIYIPVGEAELWIEEMEKGKVSRELMRKLGQYAVNVYPNHLKALYDAGCVEGIGEGMYVLRDMNQYHEDTGLQMDVSTGYGLFG</sequence>
<evidence type="ECO:0000313" key="13">
    <source>
        <dbReference type="Proteomes" id="UP000008178"/>
    </source>
</evidence>
<dbReference type="InterPro" id="IPR011545">
    <property type="entry name" value="DEAD/DEAH_box_helicase_dom"/>
</dbReference>
<dbReference type="SUPFAM" id="SSF109604">
    <property type="entry name" value="HD-domain/PDEase-like"/>
    <property type="match status" value="1"/>
</dbReference>
<dbReference type="GO" id="GO:0051607">
    <property type="term" value="P:defense response to virus"/>
    <property type="evidence" value="ECO:0007669"/>
    <property type="project" value="UniProtKB-KW"/>
</dbReference>
<dbReference type="Gene3D" id="3.40.50.300">
    <property type="entry name" value="P-loop containing nucleotide triphosphate hydrolases"/>
    <property type="match status" value="2"/>
</dbReference>
<dbReference type="Pfam" id="PF22590">
    <property type="entry name" value="Cas3-like_C_2"/>
    <property type="match status" value="1"/>
</dbReference>
<evidence type="ECO:0000256" key="7">
    <source>
        <dbReference type="ARBA" id="ARBA00022806"/>
    </source>
</evidence>
<comment type="similarity">
    <text evidence="1">In the N-terminal section; belongs to the CRISPR-associated nuclease Cas3-HD family.</text>
</comment>
<evidence type="ECO:0000256" key="8">
    <source>
        <dbReference type="ARBA" id="ARBA00022840"/>
    </source>
</evidence>
<reference evidence="12 13" key="1">
    <citation type="journal article" date="2015" name="Genome Announc.">
        <title>Complete genome sequence of the human gut symbiont Roseburia hominis.</title>
        <authorList>
            <person name="Travis A.J."/>
            <person name="Kelly D."/>
            <person name="Flint H.J."/>
            <person name="Aminov R.I."/>
        </authorList>
    </citation>
    <scope>NUCLEOTIDE SEQUENCE [LARGE SCALE GENOMIC DNA]</scope>
    <source>
        <strain evidence="13">DSM 16839 / JCM 17582 / NCIMB 14029 / A2-183</strain>
    </source>
</reference>
<dbReference type="InterPro" id="IPR038257">
    <property type="entry name" value="CRISPR-assoc_Cas3_HD_sf"/>
</dbReference>
<dbReference type="NCBIfam" id="TIGR01596">
    <property type="entry name" value="cas3_HD"/>
    <property type="match status" value="1"/>
</dbReference>
<keyword evidence="3" id="KW-0540">Nuclease</keyword>
<dbReference type="InterPro" id="IPR006474">
    <property type="entry name" value="Helicase_Cas3_CRISPR-ass_core"/>
</dbReference>